<comment type="caution">
    <text evidence="1">The sequence shown here is derived from an EMBL/GenBank/DDBJ whole genome shotgun (WGS) entry which is preliminary data.</text>
</comment>
<evidence type="ECO:0000313" key="2">
    <source>
        <dbReference type="Proteomes" id="UP000019141"/>
    </source>
</evidence>
<reference evidence="1 2" key="1">
    <citation type="journal article" date="2014" name="Nature">
        <title>An environmental bacterial taxon with a large and distinct metabolic repertoire.</title>
        <authorList>
            <person name="Wilson M.C."/>
            <person name="Mori T."/>
            <person name="Ruckert C."/>
            <person name="Uria A.R."/>
            <person name="Helf M.J."/>
            <person name="Takada K."/>
            <person name="Gernert C."/>
            <person name="Steffens U.A."/>
            <person name="Heycke N."/>
            <person name="Schmitt S."/>
            <person name="Rinke C."/>
            <person name="Helfrich E.J."/>
            <person name="Brachmann A.O."/>
            <person name="Gurgui C."/>
            <person name="Wakimoto T."/>
            <person name="Kracht M."/>
            <person name="Crusemann M."/>
            <person name="Hentschel U."/>
            <person name="Abe I."/>
            <person name="Matsunaga S."/>
            <person name="Kalinowski J."/>
            <person name="Takeyama H."/>
            <person name="Piel J."/>
        </authorList>
    </citation>
    <scope>NUCLEOTIDE SEQUENCE [LARGE SCALE GENOMIC DNA]</scope>
    <source>
        <strain evidence="2">TSY1</strain>
    </source>
</reference>
<name>W4LCU8_ENTF1</name>
<dbReference type="EMBL" id="AZHW01000859">
    <property type="protein sequence ID" value="ETW95903.1"/>
    <property type="molecule type" value="Genomic_DNA"/>
</dbReference>
<dbReference type="Proteomes" id="UP000019141">
    <property type="component" value="Unassembled WGS sequence"/>
</dbReference>
<gene>
    <name evidence="1" type="ORF">ETSY1_28745</name>
</gene>
<dbReference type="AlphaFoldDB" id="W4LCU8"/>
<keyword evidence="2" id="KW-1185">Reference proteome</keyword>
<protein>
    <submittedName>
        <fullName evidence="1">Uncharacterized protein</fullName>
    </submittedName>
</protein>
<accession>W4LCU8</accession>
<evidence type="ECO:0000313" key="1">
    <source>
        <dbReference type="EMBL" id="ETW95903.1"/>
    </source>
</evidence>
<proteinExistence type="predicted"/>
<sequence length="72" mass="8071">MVVLREYTQNAQMTHGAEHAIMSCFSIMAEGRYVETAKQDQAADAAWREMHVGEISHTVGSCQIWQASIMRA</sequence>
<dbReference type="HOGENOM" id="CLU_2714853_0_0_7"/>
<organism evidence="1 2">
    <name type="scientific">Entotheonella factor</name>
    <dbReference type="NCBI Taxonomy" id="1429438"/>
    <lineage>
        <taxon>Bacteria</taxon>
        <taxon>Pseudomonadati</taxon>
        <taxon>Nitrospinota/Tectimicrobiota group</taxon>
        <taxon>Candidatus Tectimicrobiota</taxon>
        <taxon>Candidatus Entotheonellia</taxon>
        <taxon>Candidatus Entotheonellales</taxon>
        <taxon>Candidatus Entotheonellaceae</taxon>
        <taxon>Candidatus Entotheonella</taxon>
    </lineage>
</organism>